<evidence type="ECO:0000313" key="18">
    <source>
        <dbReference type="Proteomes" id="UP000091820"/>
    </source>
</evidence>
<reference evidence="18" key="1">
    <citation type="submission" date="2014-03" db="EMBL/GenBank/DDBJ databases">
        <authorList>
            <person name="Aksoy S."/>
            <person name="Warren W."/>
            <person name="Wilson R.K."/>
        </authorList>
    </citation>
    <scope>NUCLEOTIDE SEQUENCE [LARGE SCALE GENOMIC DNA]</scope>
    <source>
        <strain evidence="18">IAEA</strain>
    </source>
</reference>
<dbReference type="GO" id="GO:0007018">
    <property type="term" value="P:microtubule-based movement"/>
    <property type="evidence" value="ECO:0007669"/>
    <property type="project" value="InterPro"/>
</dbReference>
<dbReference type="InterPro" id="IPR004273">
    <property type="entry name" value="Dynein_heavy_D6_P-loop"/>
</dbReference>
<keyword evidence="12" id="KW-0966">Cell projection</keyword>
<evidence type="ECO:0000256" key="6">
    <source>
        <dbReference type="ARBA" id="ARBA00022840"/>
    </source>
</evidence>
<dbReference type="InterPro" id="IPR026983">
    <property type="entry name" value="DHC"/>
</dbReference>
<feature type="domain" description="Dynein heavy chain C-terminal" evidence="16">
    <location>
        <begin position="610"/>
        <end position="903"/>
    </location>
</feature>
<organism evidence="17 18">
    <name type="scientific">Glossina brevipalpis</name>
    <dbReference type="NCBI Taxonomy" id="37001"/>
    <lineage>
        <taxon>Eukaryota</taxon>
        <taxon>Metazoa</taxon>
        <taxon>Ecdysozoa</taxon>
        <taxon>Arthropoda</taxon>
        <taxon>Hexapoda</taxon>
        <taxon>Insecta</taxon>
        <taxon>Pterygota</taxon>
        <taxon>Neoptera</taxon>
        <taxon>Endopterygota</taxon>
        <taxon>Diptera</taxon>
        <taxon>Brachycera</taxon>
        <taxon>Muscomorpha</taxon>
        <taxon>Hippoboscoidea</taxon>
        <taxon>Glossinidae</taxon>
        <taxon>Glossina</taxon>
    </lineage>
</organism>
<evidence type="ECO:0000256" key="10">
    <source>
        <dbReference type="ARBA" id="ARBA00023175"/>
    </source>
</evidence>
<evidence type="ECO:0000256" key="4">
    <source>
        <dbReference type="ARBA" id="ARBA00022701"/>
    </source>
</evidence>
<protein>
    <recommendedName>
        <fullName evidence="19">Dynein heavy chain 2, axonemal</fullName>
    </recommendedName>
</protein>
<evidence type="ECO:0000259" key="13">
    <source>
        <dbReference type="Pfam" id="PF03028"/>
    </source>
</evidence>
<evidence type="ECO:0000256" key="12">
    <source>
        <dbReference type="ARBA" id="ARBA00023273"/>
    </source>
</evidence>
<dbReference type="InterPro" id="IPR042219">
    <property type="entry name" value="AAA_lid_11_sf"/>
</dbReference>
<keyword evidence="7" id="KW-0243">Dynein</keyword>
<dbReference type="FunFam" id="3.40.50.300:FF:000153">
    <property type="entry name" value="Dynein axonemal heavy chain 1"/>
    <property type="match status" value="1"/>
</dbReference>
<evidence type="ECO:0000256" key="8">
    <source>
        <dbReference type="ARBA" id="ARBA00023054"/>
    </source>
</evidence>
<dbReference type="Gene3D" id="3.40.50.300">
    <property type="entry name" value="P-loop containing nucleotide triphosphate hydrolases"/>
    <property type="match status" value="1"/>
</dbReference>
<dbReference type="GO" id="GO:0005874">
    <property type="term" value="C:microtubule"/>
    <property type="evidence" value="ECO:0007669"/>
    <property type="project" value="UniProtKB-KW"/>
</dbReference>
<keyword evidence="11" id="KW-0206">Cytoskeleton</keyword>
<dbReference type="Gene3D" id="3.10.490.20">
    <property type="match status" value="1"/>
</dbReference>
<dbReference type="GO" id="GO:0005930">
    <property type="term" value="C:axoneme"/>
    <property type="evidence" value="ECO:0007669"/>
    <property type="project" value="UniProtKB-SubCell"/>
</dbReference>
<dbReference type="Proteomes" id="UP000091820">
    <property type="component" value="Unassembled WGS sequence"/>
</dbReference>
<feature type="domain" description="Dynein heavy chain region D6 P-loop" evidence="13">
    <location>
        <begin position="319"/>
        <end position="431"/>
    </location>
</feature>
<evidence type="ECO:0000313" key="17">
    <source>
        <dbReference type="EnsemblMetazoa" id="GBRI005645-PA"/>
    </source>
</evidence>
<comment type="subcellular location">
    <subcellularLocation>
        <location evidence="1">Cytoplasm</location>
        <location evidence="1">Cytoskeleton</location>
        <location evidence="1">Cilium axoneme</location>
    </subcellularLocation>
</comment>
<dbReference type="GO" id="GO:0005524">
    <property type="term" value="F:ATP binding"/>
    <property type="evidence" value="ECO:0007669"/>
    <property type="project" value="UniProtKB-KW"/>
</dbReference>
<dbReference type="InterPro" id="IPR041658">
    <property type="entry name" value="AAA_lid_11"/>
</dbReference>
<evidence type="ECO:0000259" key="15">
    <source>
        <dbReference type="Pfam" id="PF18198"/>
    </source>
</evidence>
<accession>A0A1A9W448</accession>
<dbReference type="PANTHER" id="PTHR22878:SF68">
    <property type="entry name" value="DYNEIN HEAVY CHAIN 6, AXONEMAL-LIKE"/>
    <property type="match status" value="1"/>
</dbReference>
<dbReference type="GO" id="GO:0051959">
    <property type="term" value="F:dynein light intermediate chain binding"/>
    <property type="evidence" value="ECO:0007669"/>
    <property type="project" value="InterPro"/>
</dbReference>
<proteinExistence type="inferred from homology"/>
<evidence type="ECO:0000256" key="3">
    <source>
        <dbReference type="ARBA" id="ARBA00022490"/>
    </source>
</evidence>
<dbReference type="FunFam" id="1.10.8.1220:FF:000001">
    <property type="entry name" value="Dynein axonemal heavy chain 5"/>
    <property type="match status" value="1"/>
</dbReference>
<dbReference type="InterPro" id="IPR027417">
    <property type="entry name" value="P-loop_NTPase"/>
</dbReference>
<dbReference type="InterPro" id="IPR035706">
    <property type="entry name" value="AAA_9"/>
</dbReference>
<dbReference type="STRING" id="37001.A0A1A9W448"/>
<dbReference type="FunFam" id="3.10.490.20:FF:000008">
    <property type="entry name" value="dynein heavy chain 2, axonemal"/>
    <property type="match status" value="1"/>
</dbReference>
<keyword evidence="4" id="KW-0493">Microtubule</keyword>
<sequence length="907" mass="103523">AQILGIIVRKEKPALEEQKDDLVLTIARNKRTLIDLDNEILRLLNESRGSLLEDDELFATLQKSRQTSTLVKESLSNAEVTEIEIDMARQEYQPAAERASILFFVLMDMSKIDPMYVFSLAAYILLFTQSIERSPKHQIVAERIRNINDYHTYAMYKNTCRGLFEKHKLLFSIHMTAQILSNAGRLVEEEYNFILKGGIVVDKQGQAPNPSPGWINEQSWDNITELDKVPGFHGIIDSFESSTKSWHVWYATTTPETEDLVGEWNDKLTDFQKICVVRCLRADRVSFCLTQFIINALGPRYVEPPVLDLKVTFEESIAQTPLIFVLSPGVDPTQSLLSLAEQVKMASRMFSLSLGQGQAPVATKMIMDGIRDGNWVFLANCHLSLSWMPTLDKIIATMQTMKLHKRFRLWLSSSPHPDFPISILQTGIKMTTEPPRGIKANMKRLYNNVNAANFDLAVNTSKYKKLLFALCFFHTILLERKKFLQLGWNVVYSFNDSDFEVSESLLLLYLNEYEETPWGALKYLIAGVNYGGHVTDDWDRRLLTTYINQFYCDETLKTPKHRLSSLPNYFIPHDGDLQSYLDQIQQFPNFDKPEAFGQHPNADIASLIGETRLLFETLVSMQVQAAASAGESKETKVLKLANDIYLSTPDELNYEQTAKLIGLNRMPLEVVLLQEIERYNALLRRMKRHLLDVQKGIKGLVVMSTELEDIYQSIFDGRVPLVWLKAYASEKPLAAWSRDLVFRIEHFGQWARTLRPPTLFWLAAYTFPTGFITAVLQTSARATRTPIDELGWDFYVFVEEDAAAARIVREGGGVYVRNLYLEGGGWIRKSQCLCDPSPMELVTPMPVIHFKPVEQMKKRTRGVYACPSYYYPQRAGSYIIAVDLKAGSEKADYWIKRGTALLLSLSL</sequence>
<name>A0A1A9W448_9MUSC</name>
<dbReference type="VEuPathDB" id="VectorBase:GBRI005645"/>
<evidence type="ECO:0000256" key="5">
    <source>
        <dbReference type="ARBA" id="ARBA00022741"/>
    </source>
</evidence>
<evidence type="ECO:0000256" key="1">
    <source>
        <dbReference type="ARBA" id="ARBA00004430"/>
    </source>
</evidence>
<keyword evidence="8" id="KW-0175">Coiled coil</keyword>
<evidence type="ECO:0000256" key="11">
    <source>
        <dbReference type="ARBA" id="ARBA00023212"/>
    </source>
</evidence>
<evidence type="ECO:0000256" key="7">
    <source>
        <dbReference type="ARBA" id="ARBA00023017"/>
    </source>
</evidence>
<dbReference type="Pfam" id="PF18199">
    <property type="entry name" value="Dynein_C"/>
    <property type="match status" value="1"/>
</dbReference>
<dbReference type="GO" id="GO:0045505">
    <property type="term" value="F:dynein intermediate chain binding"/>
    <property type="evidence" value="ECO:0007669"/>
    <property type="project" value="InterPro"/>
</dbReference>
<dbReference type="FunFam" id="1.10.8.720:FF:000008">
    <property type="entry name" value="Dynein axonemal heavy chain 2"/>
    <property type="match status" value="1"/>
</dbReference>
<comment type="similarity">
    <text evidence="2">Belongs to the dynein heavy chain family.</text>
</comment>
<dbReference type="InterPro" id="IPR041228">
    <property type="entry name" value="Dynein_C"/>
</dbReference>
<dbReference type="Gene3D" id="1.10.8.720">
    <property type="entry name" value="Region D6 of dynein motor"/>
    <property type="match status" value="1"/>
</dbReference>
<keyword evidence="6" id="KW-0067">ATP-binding</keyword>
<evidence type="ECO:0008006" key="19">
    <source>
        <dbReference type="Google" id="ProtNLM"/>
    </source>
</evidence>
<evidence type="ECO:0000259" key="14">
    <source>
        <dbReference type="Pfam" id="PF12781"/>
    </source>
</evidence>
<keyword evidence="10" id="KW-0505">Motor protein</keyword>
<evidence type="ECO:0000256" key="9">
    <source>
        <dbReference type="ARBA" id="ARBA00023069"/>
    </source>
</evidence>
<dbReference type="Pfam" id="PF12781">
    <property type="entry name" value="AAA_9"/>
    <property type="match status" value="1"/>
</dbReference>
<evidence type="ECO:0000256" key="2">
    <source>
        <dbReference type="ARBA" id="ARBA00008887"/>
    </source>
</evidence>
<reference evidence="17" key="2">
    <citation type="submission" date="2020-05" db="UniProtKB">
        <authorList>
            <consortium name="EnsemblMetazoa"/>
        </authorList>
    </citation>
    <scope>IDENTIFICATION</scope>
    <source>
        <strain evidence="17">IAEA</strain>
    </source>
</reference>
<keyword evidence="3" id="KW-0963">Cytoplasm</keyword>
<dbReference type="FunFam" id="1.20.1270.280:FF:000007">
    <property type="entry name" value="dynein heavy chain 2, axonemal"/>
    <property type="match status" value="1"/>
</dbReference>
<dbReference type="Gene3D" id="1.10.8.1220">
    <property type="match status" value="1"/>
</dbReference>
<dbReference type="Gene3D" id="1.20.1270.280">
    <property type="match status" value="1"/>
</dbReference>
<dbReference type="AlphaFoldDB" id="A0A1A9W448"/>
<feature type="domain" description="Dynein heavy chain AAA lid" evidence="15">
    <location>
        <begin position="463"/>
        <end position="602"/>
    </location>
</feature>
<dbReference type="Pfam" id="PF03028">
    <property type="entry name" value="Dynein_heavy"/>
    <property type="match status" value="1"/>
</dbReference>
<dbReference type="GO" id="GO:0008569">
    <property type="term" value="F:minus-end-directed microtubule motor activity"/>
    <property type="evidence" value="ECO:0007669"/>
    <property type="project" value="InterPro"/>
</dbReference>
<keyword evidence="5" id="KW-0547">Nucleotide-binding</keyword>
<evidence type="ECO:0000259" key="16">
    <source>
        <dbReference type="Pfam" id="PF18199"/>
    </source>
</evidence>
<keyword evidence="9" id="KW-0969">Cilium</keyword>
<feature type="domain" description="Dynein heavy chain ATP-binding dynein motor region" evidence="14">
    <location>
        <begin position="2"/>
        <end position="69"/>
    </location>
</feature>
<dbReference type="PANTHER" id="PTHR22878">
    <property type="entry name" value="DYNEIN HEAVY CHAIN 6, AXONEMAL-LIKE-RELATED"/>
    <property type="match status" value="1"/>
</dbReference>
<dbReference type="GO" id="GO:0030286">
    <property type="term" value="C:dynein complex"/>
    <property type="evidence" value="ECO:0007669"/>
    <property type="project" value="UniProtKB-KW"/>
</dbReference>
<dbReference type="EnsemblMetazoa" id="GBRI005645-RA">
    <property type="protein sequence ID" value="GBRI005645-PA"/>
    <property type="gene ID" value="GBRI005645"/>
</dbReference>
<keyword evidence="18" id="KW-1185">Reference proteome</keyword>
<dbReference type="Pfam" id="PF18198">
    <property type="entry name" value="AAA_lid_11"/>
    <property type="match status" value="1"/>
</dbReference>
<dbReference type="InterPro" id="IPR043160">
    <property type="entry name" value="Dynein_C_barrel"/>
</dbReference>
<dbReference type="Gene3D" id="6.10.140.1060">
    <property type="match status" value="1"/>
</dbReference>